<sequence>MLVTFPGKDKLDVVLLASTNFVVKHDAERMLSRFAAALLRLEENPDGRVSFNAEKAGVQPRRSIGTTPITPPSNRHKVSPLTTSPTQALKMA</sequence>
<reference evidence="2 3" key="1">
    <citation type="journal article" date="2023" name="IMA Fungus">
        <title>Comparative genomic study of the Penicillium genus elucidates a diverse pangenome and 15 lateral gene transfer events.</title>
        <authorList>
            <person name="Petersen C."/>
            <person name="Sorensen T."/>
            <person name="Nielsen M.R."/>
            <person name="Sondergaard T.E."/>
            <person name="Sorensen J.L."/>
            <person name="Fitzpatrick D.A."/>
            <person name="Frisvad J.C."/>
            <person name="Nielsen K.L."/>
        </authorList>
    </citation>
    <scope>NUCLEOTIDE SEQUENCE [LARGE SCALE GENOMIC DNA]</scope>
    <source>
        <strain evidence="2 3">IBT 29057</strain>
    </source>
</reference>
<organism evidence="2 3">
    <name type="scientific">Penicillium hetheringtonii</name>
    <dbReference type="NCBI Taxonomy" id="911720"/>
    <lineage>
        <taxon>Eukaryota</taxon>
        <taxon>Fungi</taxon>
        <taxon>Dikarya</taxon>
        <taxon>Ascomycota</taxon>
        <taxon>Pezizomycotina</taxon>
        <taxon>Eurotiomycetes</taxon>
        <taxon>Eurotiomycetidae</taxon>
        <taxon>Eurotiales</taxon>
        <taxon>Aspergillaceae</taxon>
        <taxon>Penicillium</taxon>
    </lineage>
</organism>
<accession>A0AAD6E6B7</accession>
<gene>
    <name evidence="2" type="ORF">N7450_001902</name>
</gene>
<feature type="region of interest" description="Disordered" evidence="1">
    <location>
        <begin position="56"/>
        <end position="92"/>
    </location>
</feature>
<dbReference type="EMBL" id="JAQJAC010000001">
    <property type="protein sequence ID" value="KAJ5600835.1"/>
    <property type="molecule type" value="Genomic_DNA"/>
</dbReference>
<feature type="compositionally biased region" description="Polar residues" evidence="1">
    <location>
        <begin position="80"/>
        <end position="92"/>
    </location>
</feature>
<evidence type="ECO:0000313" key="3">
    <source>
        <dbReference type="Proteomes" id="UP001216150"/>
    </source>
</evidence>
<name>A0AAD6E6B7_9EURO</name>
<protein>
    <submittedName>
        <fullName evidence="2">Uncharacterized protein</fullName>
    </submittedName>
</protein>
<proteinExistence type="predicted"/>
<dbReference type="Proteomes" id="UP001216150">
    <property type="component" value="Unassembled WGS sequence"/>
</dbReference>
<evidence type="ECO:0000256" key="1">
    <source>
        <dbReference type="SAM" id="MobiDB-lite"/>
    </source>
</evidence>
<evidence type="ECO:0000313" key="2">
    <source>
        <dbReference type="EMBL" id="KAJ5600835.1"/>
    </source>
</evidence>
<comment type="caution">
    <text evidence="2">The sequence shown here is derived from an EMBL/GenBank/DDBJ whole genome shotgun (WGS) entry which is preliminary data.</text>
</comment>
<keyword evidence="3" id="KW-1185">Reference proteome</keyword>
<dbReference type="AlphaFoldDB" id="A0AAD6E6B7"/>